<feature type="compositionally biased region" description="Low complexity" evidence="3">
    <location>
        <begin position="287"/>
        <end position="317"/>
    </location>
</feature>
<organism evidence="6">
    <name type="scientific">Leptocylindrus danicus</name>
    <dbReference type="NCBI Taxonomy" id="163516"/>
    <lineage>
        <taxon>Eukaryota</taxon>
        <taxon>Sar</taxon>
        <taxon>Stramenopiles</taxon>
        <taxon>Ochrophyta</taxon>
        <taxon>Bacillariophyta</taxon>
        <taxon>Coscinodiscophyceae</taxon>
        <taxon>Chaetocerotophycidae</taxon>
        <taxon>Leptocylindrales</taxon>
        <taxon>Leptocylindraceae</taxon>
        <taxon>Leptocylindrus</taxon>
    </lineage>
</organism>
<gene>
    <name evidence="6" type="ORF">LDAN0321_LOCUS8411</name>
</gene>
<dbReference type="FunFam" id="1.10.472.10:FF:000093">
    <property type="entry name" value="Predicted protein"/>
    <property type="match status" value="1"/>
</dbReference>
<dbReference type="InterPro" id="IPR006671">
    <property type="entry name" value="Cyclin_N"/>
</dbReference>
<evidence type="ECO:0000313" key="6">
    <source>
        <dbReference type="EMBL" id="CAD9574168.1"/>
    </source>
</evidence>
<dbReference type="CDD" id="cd20537">
    <property type="entry name" value="CYCLIN_CCNO-like_rpt2"/>
    <property type="match status" value="1"/>
</dbReference>
<dbReference type="AlphaFoldDB" id="A0A7S2P213"/>
<feature type="region of interest" description="Disordered" evidence="3">
    <location>
        <begin position="283"/>
        <end position="391"/>
    </location>
</feature>
<evidence type="ECO:0000259" key="5">
    <source>
        <dbReference type="SMART" id="SM01332"/>
    </source>
</evidence>
<proteinExistence type="inferred from homology"/>
<dbReference type="Pfam" id="PF00134">
    <property type="entry name" value="Cyclin_N"/>
    <property type="match status" value="1"/>
</dbReference>
<name>A0A7S2P213_9STRA</name>
<evidence type="ECO:0008006" key="7">
    <source>
        <dbReference type="Google" id="ProtNLM"/>
    </source>
</evidence>
<feature type="domain" description="Cyclin C-terminal" evidence="5">
    <location>
        <begin position="174"/>
        <end position="306"/>
    </location>
</feature>
<dbReference type="PANTHER" id="PTHR10177">
    <property type="entry name" value="CYCLINS"/>
    <property type="match status" value="1"/>
</dbReference>
<evidence type="ECO:0000256" key="3">
    <source>
        <dbReference type="SAM" id="MobiDB-lite"/>
    </source>
</evidence>
<dbReference type="InterPro" id="IPR039361">
    <property type="entry name" value="Cyclin"/>
</dbReference>
<accession>A0A7S2P213</accession>
<protein>
    <recommendedName>
        <fullName evidence="7">Cyclin N-terminal domain-containing protein</fullName>
    </recommendedName>
</protein>
<evidence type="ECO:0000256" key="1">
    <source>
        <dbReference type="ARBA" id="ARBA00023127"/>
    </source>
</evidence>
<dbReference type="EMBL" id="HBGY01013118">
    <property type="protein sequence ID" value="CAD9574168.1"/>
    <property type="molecule type" value="Transcribed_RNA"/>
</dbReference>
<reference evidence="6" key="1">
    <citation type="submission" date="2021-01" db="EMBL/GenBank/DDBJ databases">
        <authorList>
            <person name="Corre E."/>
            <person name="Pelletier E."/>
            <person name="Niang G."/>
            <person name="Scheremetjew M."/>
            <person name="Finn R."/>
            <person name="Kale V."/>
            <person name="Holt S."/>
            <person name="Cochrane G."/>
            <person name="Meng A."/>
            <person name="Brown T."/>
            <person name="Cohen L."/>
        </authorList>
    </citation>
    <scope>NUCLEOTIDE SEQUENCE</scope>
    <source>
        <strain evidence="6">B650</strain>
    </source>
</reference>
<feature type="domain" description="Cyclin-like" evidence="4">
    <location>
        <begin position="181"/>
        <end position="270"/>
    </location>
</feature>
<dbReference type="SMART" id="SM01332">
    <property type="entry name" value="Cyclin_C"/>
    <property type="match status" value="1"/>
</dbReference>
<feature type="domain" description="Cyclin-like" evidence="4">
    <location>
        <begin position="81"/>
        <end position="165"/>
    </location>
</feature>
<feature type="compositionally biased region" description="Polar residues" evidence="3">
    <location>
        <begin position="325"/>
        <end position="348"/>
    </location>
</feature>
<dbReference type="CDD" id="cd00043">
    <property type="entry name" value="CYCLIN_SF"/>
    <property type="match status" value="1"/>
</dbReference>
<comment type="similarity">
    <text evidence="2">Belongs to the cyclin family.</text>
</comment>
<dbReference type="Gene3D" id="1.10.472.10">
    <property type="entry name" value="Cyclin-like"/>
    <property type="match status" value="2"/>
</dbReference>
<dbReference type="Pfam" id="PF02984">
    <property type="entry name" value="Cyclin_C"/>
    <property type="match status" value="1"/>
</dbReference>
<evidence type="ECO:0000256" key="2">
    <source>
        <dbReference type="RuleBase" id="RU000383"/>
    </source>
</evidence>
<dbReference type="InterPro" id="IPR004367">
    <property type="entry name" value="Cyclin_C-dom"/>
</dbReference>
<dbReference type="SUPFAM" id="SSF47954">
    <property type="entry name" value="Cyclin-like"/>
    <property type="match status" value="2"/>
</dbReference>
<sequence>METIAVINLTSNKQQKMSAPHQILDEQRHHHEHRAPSASEGTTSSIDPEVAHQLAALHVREARYVTAGHKFDPVYREKICQWAYNVVDYFEMDRKVVAICMSYLDRFLVQVNCDGKVFRLAALSALFLSIKLHHNKKFQLMNIMALGRGEFQVEHVSAMEQILLHKIKWLLHPPTAACFIRLILDLTASAIPKRVRSKVMKLAMFYSELAVCDSYCISIRPSVIAAVAIFSAMESLEFTSEVYYRLVARHIDLTSCTNEELERVQARLYQLYEHSGAVVHHHHQPCSSVSTTRGSSDRSTATSSSSEQQRLESSASSDESVIGTALTSSSSVDQGQDLTTATSSSSVDNGGGVKHHSPPTVADLSSPVCVSQDSSDLEYERRTSLHRAGSP</sequence>
<dbReference type="InterPro" id="IPR013763">
    <property type="entry name" value="Cyclin-like_dom"/>
</dbReference>
<evidence type="ECO:0000259" key="4">
    <source>
        <dbReference type="SMART" id="SM00385"/>
    </source>
</evidence>
<dbReference type="InterPro" id="IPR036915">
    <property type="entry name" value="Cyclin-like_sf"/>
</dbReference>
<dbReference type="SMART" id="SM00385">
    <property type="entry name" value="CYCLIN"/>
    <property type="match status" value="2"/>
</dbReference>
<keyword evidence="1 2" id="KW-0195">Cyclin</keyword>